<dbReference type="PROSITE" id="PS50853">
    <property type="entry name" value="FN3"/>
    <property type="match status" value="1"/>
</dbReference>
<reference evidence="2 3" key="1">
    <citation type="submission" date="2020-06" db="EMBL/GenBank/DDBJ databases">
        <authorList>
            <person name="Li R."/>
            <person name="Bekaert M."/>
        </authorList>
    </citation>
    <scope>NUCLEOTIDE SEQUENCE [LARGE SCALE GENOMIC DNA]</scope>
    <source>
        <strain evidence="3">wild</strain>
    </source>
</reference>
<dbReference type="CDD" id="cd00063">
    <property type="entry name" value="FN3"/>
    <property type="match status" value="1"/>
</dbReference>
<dbReference type="SUPFAM" id="SSF49265">
    <property type="entry name" value="Fibronectin type III"/>
    <property type="match status" value="1"/>
</dbReference>
<dbReference type="Proteomes" id="UP000507470">
    <property type="component" value="Unassembled WGS sequence"/>
</dbReference>
<dbReference type="InterPro" id="IPR013783">
    <property type="entry name" value="Ig-like_fold"/>
</dbReference>
<dbReference type="InterPro" id="IPR036116">
    <property type="entry name" value="FN3_sf"/>
</dbReference>
<accession>A0A6J8B4D7</accession>
<evidence type="ECO:0000259" key="1">
    <source>
        <dbReference type="PROSITE" id="PS50853"/>
    </source>
</evidence>
<dbReference type="Pfam" id="PF00041">
    <property type="entry name" value="fn3"/>
    <property type="match status" value="1"/>
</dbReference>
<dbReference type="InterPro" id="IPR003961">
    <property type="entry name" value="FN3_dom"/>
</dbReference>
<protein>
    <recommendedName>
        <fullName evidence="1">Fibronectin type-III domain-containing protein</fullName>
    </recommendedName>
</protein>
<feature type="domain" description="Fibronectin type-III" evidence="1">
    <location>
        <begin position="74"/>
        <end position="168"/>
    </location>
</feature>
<organism evidence="2 3">
    <name type="scientific">Mytilus coruscus</name>
    <name type="common">Sea mussel</name>
    <dbReference type="NCBI Taxonomy" id="42192"/>
    <lineage>
        <taxon>Eukaryota</taxon>
        <taxon>Metazoa</taxon>
        <taxon>Spiralia</taxon>
        <taxon>Lophotrochozoa</taxon>
        <taxon>Mollusca</taxon>
        <taxon>Bivalvia</taxon>
        <taxon>Autobranchia</taxon>
        <taxon>Pteriomorphia</taxon>
        <taxon>Mytilida</taxon>
        <taxon>Mytiloidea</taxon>
        <taxon>Mytilidae</taxon>
        <taxon>Mytilinae</taxon>
        <taxon>Mytilus</taxon>
    </lineage>
</organism>
<dbReference type="Gene3D" id="2.60.40.10">
    <property type="entry name" value="Immunoglobulins"/>
    <property type="match status" value="1"/>
</dbReference>
<dbReference type="EMBL" id="CACVKT020002553">
    <property type="protein sequence ID" value="CAC5378323.1"/>
    <property type="molecule type" value="Genomic_DNA"/>
</dbReference>
<evidence type="ECO:0000313" key="2">
    <source>
        <dbReference type="EMBL" id="CAC5378323.1"/>
    </source>
</evidence>
<proteinExistence type="predicted"/>
<name>A0A6J8B4D7_MYTCO</name>
<keyword evidence="3" id="KW-1185">Reference proteome</keyword>
<dbReference type="OrthoDB" id="10028801at2759"/>
<gene>
    <name evidence="2" type="ORF">MCOR_14534</name>
</gene>
<evidence type="ECO:0000313" key="3">
    <source>
        <dbReference type="Proteomes" id="UP000507470"/>
    </source>
</evidence>
<dbReference type="AlphaFoldDB" id="A0A6J8B4D7"/>
<dbReference type="SMART" id="SM00060">
    <property type="entry name" value="FN3"/>
    <property type="match status" value="1"/>
</dbReference>
<sequence>MYVVSSPLPTVEWCRVTGFNWTVKTEIYDYRYEISSKIQVRSELDFDVYGMMIRNQLGSIVENITLTQLDKPEAPRNLSVGQITFISVSISWIAGFNGGYNQTFTVQFKTTDNDIWNSTTVHTNEIKTGSVMYVTLDQLKLDTSYQVMVLSMNTYGSRNASLEFKTKG</sequence>